<dbReference type="Gene3D" id="3.20.20.10">
    <property type="entry name" value="Alanine racemase"/>
    <property type="match status" value="1"/>
</dbReference>
<dbReference type="Proteomes" id="UP001169242">
    <property type="component" value="Unassembled WGS sequence"/>
</dbReference>
<dbReference type="SUPFAM" id="SSF51419">
    <property type="entry name" value="PLP-binding barrel"/>
    <property type="match status" value="1"/>
</dbReference>
<evidence type="ECO:0000313" key="6">
    <source>
        <dbReference type="EMBL" id="MDA3732561.1"/>
    </source>
</evidence>
<keyword evidence="1 2" id="KW-0663">Pyridoxal phosphate</keyword>
<dbReference type="GO" id="GO:0030170">
    <property type="term" value="F:pyridoxal phosphate binding"/>
    <property type="evidence" value="ECO:0007669"/>
    <property type="project" value="UniProtKB-UniRule"/>
</dbReference>
<proteinExistence type="inferred from homology"/>
<evidence type="ECO:0000259" key="5">
    <source>
        <dbReference type="Pfam" id="PF01168"/>
    </source>
</evidence>
<comment type="similarity">
    <text evidence="2 4">Belongs to the pyridoxal phosphate-binding protein YggS/PROSC family.</text>
</comment>
<dbReference type="InterPro" id="IPR029066">
    <property type="entry name" value="PLP-binding_barrel"/>
</dbReference>
<comment type="caution">
    <text evidence="6">The sequence shown here is derived from an EMBL/GenBank/DDBJ whole genome shotgun (WGS) entry which is preliminary data.</text>
</comment>
<feature type="domain" description="Alanine racemase N-terminal" evidence="5">
    <location>
        <begin position="23"/>
        <end position="225"/>
    </location>
</feature>
<evidence type="ECO:0000256" key="4">
    <source>
        <dbReference type="RuleBase" id="RU004514"/>
    </source>
</evidence>
<name>A0AA42DPP8_9FIRM</name>
<dbReference type="HAMAP" id="MF_02087">
    <property type="entry name" value="PLP_homeostasis"/>
    <property type="match status" value="1"/>
</dbReference>
<dbReference type="EMBL" id="JAQIFT010000049">
    <property type="protein sequence ID" value="MDA3732561.1"/>
    <property type="molecule type" value="Genomic_DNA"/>
</dbReference>
<dbReference type="RefSeq" id="WP_271012652.1">
    <property type="nucleotide sequence ID" value="NZ_JAQIFT010000049.1"/>
</dbReference>
<sequence>MKQALENIESRMAQSAIKSGRKPEDVTLIAVSKTYPVEAIEQAYALGCKDFGENKVQELMSKIENIQNPIEWHLIGHLQRNKVKYVVGHVSLIHSVDSLRLAKEIQKESLKKDVVTSILLEVNVAKEESKHGIYMDEVLELVHEISKMSHVRLKGFMTVAPYTQNPEENRSIFRLLYNLSVDIQKQNIDNISTSILSMGMSNDYEIAIEEGATHVRIGTALFGTRDYNR</sequence>
<reference evidence="6" key="1">
    <citation type="journal article" date="2023" name="Int. J. Syst. Evol. Microbiol.">
        <title>&lt;i&gt;Holtiella tumoricola&lt;/i&gt; gen. nov. sp. nov., isolated from a human clinical sample.</title>
        <authorList>
            <person name="Allen-Vercoe E."/>
            <person name="Daigneault M.C."/>
            <person name="Vancuren S.J."/>
            <person name="Cochrane K."/>
            <person name="O'Neal L.L."/>
            <person name="Sankaranarayanan K."/>
            <person name="Lawson P.A."/>
        </authorList>
    </citation>
    <scope>NUCLEOTIDE SEQUENCE</scope>
    <source>
        <strain evidence="6">CC70A</strain>
    </source>
</reference>
<dbReference type="PIRSF" id="PIRSF004848">
    <property type="entry name" value="YBL036c_PLPDEIII"/>
    <property type="match status" value="1"/>
</dbReference>
<dbReference type="AlphaFoldDB" id="A0AA42DPP8"/>
<dbReference type="NCBIfam" id="TIGR00044">
    <property type="entry name" value="YggS family pyridoxal phosphate-dependent enzyme"/>
    <property type="match status" value="1"/>
</dbReference>
<dbReference type="Pfam" id="PF01168">
    <property type="entry name" value="Ala_racemase_N"/>
    <property type="match status" value="1"/>
</dbReference>
<dbReference type="InterPro" id="IPR011078">
    <property type="entry name" value="PyrdxlP_homeostasis"/>
</dbReference>
<dbReference type="PANTHER" id="PTHR10146">
    <property type="entry name" value="PROLINE SYNTHETASE CO-TRANSCRIBED BACTERIAL HOMOLOG PROTEIN"/>
    <property type="match status" value="1"/>
</dbReference>
<evidence type="ECO:0000313" key="7">
    <source>
        <dbReference type="Proteomes" id="UP001169242"/>
    </source>
</evidence>
<protein>
    <recommendedName>
        <fullName evidence="2">Pyridoxal phosphate homeostasis protein</fullName>
        <shortName evidence="2">PLP homeostasis protein</shortName>
    </recommendedName>
</protein>
<evidence type="ECO:0000256" key="3">
    <source>
        <dbReference type="PIRSR" id="PIRSR004848-1"/>
    </source>
</evidence>
<evidence type="ECO:0000256" key="2">
    <source>
        <dbReference type="HAMAP-Rule" id="MF_02087"/>
    </source>
</evidence>
<gene>
    <name evidence="6" type="ORF">PBV87_13800</name>
</gene>
<dbReference type="InterPro" id="IPR001608">
    <property type="entry name" value="Ala_racemase_N"/>
</dbReference>
<dbReference type="CDD" id="cd00635">
    <property type="entry name" value="PLPDE_III_YBL036c_like"/>
    <property type="match status" value="1"/>
</dbReference>
<feature type="modified residue" description="N6-(pyridoxal phosphate)lysine" evidence="2 3">
    <location>
        <position position="33"/>
    </location>
</feature>
<comment type="function">
    <text evidence="2">Pyridoxal 5'-phosphate (PLP)-binding protein, which is involved in PLP homeostasis.</text>
</comment>
<dbReference type="FunFam" id="3.20.20.10:FF:000018">
    <property type="entry name" value="Pyridoxal phosphate homeostasis protein"/>
    <property type="match status" value="1"/>
</dbReference>
<keyword evidence="7" id="KW-1185">Reference proteome</keyword>
<organism evidence="6 7">
    <name type="scientific">Holtiella tumoricola</name>
    <dbReference type="NCBI Taxonomy" id="3018743"/>
    <lineage>
        <taxon>Bacteria</taxon>
        <taxon>Bacillati</taxon>
        <taxon>Bacillota</taxon>
        <taxon>Clostridia</taxon>
        <taxon>Lachnospirales</taxon>
        <taxon>Cellulosilyticaceae</taxon>
        <taxon>Holtiella</taxon>
    </lineage>
</organism>
<dbReference type="PANTHER" id="PTHR10146:SF14">
    <property type="entry name" value="PYRIDOXAL PHOSPHATE HOMEOSTASIS PROTEIN"/>
    <property type="match status" value="1"/>
</dbReference>
<evidence type="ECO:0000256" key="1">
    <source>
        <dbReference type="ARBA" id="ARBA00022898"/>
    </source>
</evidence>
<comment type="cofactor">
    <cofactor evidence="3">
        <name>pyridoxal 5'-phosphate</name>
        <dbReference type="ChEBI" id="CHEBI:597326"/>
    </cofactor>
</comment>
<accession>A0AA42DPP8</accession>